<name>A0A9P4GTI3_9PLEO</name>
<evidence type="ECO:0008006" key="3">
    <source>
        <dbReference type="Google" id="ProtNLM"/>
    </source>
</evidence>
<proteinExistence type="predicted"/>
<keyword evidence="2" id="KW-1185">Reference proteome</keyword>
<dbReference type="EMBL" id="ML976614">
    <property type="protein sequence ID" value="KAF1851249.1"/>
    <property type="molecule type" value="Genomic_DNA"/>
</dbReference>
<dbReference type="PANTHER" id="PTHR42085">
    <property type="entry name" value="F-BOX DOMAIN-CONTAINING PROTEIN"/>
    <property type="match status" value="1"/>
</dbReference>
<comment type="caution">
    <text evidence="1">The sequence shown here is derived from an EMBL/GenBank/DDBJ whole genome shotgun (WGS) entry which is preliminary data.</text>
</comment>
<evidence type="ECO:0000313" key="1">
    <source>
        <dbReference type="EMBL" id="KAF1851249.1"/>
    </source>
</evidence>
<dbReference type="OrthoDB" id="5314997at2759"/>
<dbReference type="InterPro" id="IPR038883">
    <property type="entry name" value="AN11006-like"/>
</dbReference>
<dbReference type="GeneID" id="63853656"/>
<protein>
    <recommendedName>
        <fullName evidence="3">F-box domain-containing protein</fullName>
    </recommendedName>
</protein>
<accession>A0A9P4GTI3</accession>
<dbReference type="AlphaFoldDB" id="A0A9P4GTI3"/>
<dbReference type="RefSeq" id="XP_040793812.1">
    <property type="nucleotide sequence ID" value="XM_040936406.1"/>
</dbReference>
<reference evidence="1" key="1">
    <citation type="submission" date="2020-01" db="EMBL/GenBank/DDBJ databases">
        <authorList>
            <consortium name="DOE Joint Genome Institute"/>
            <person name="Haridas S."/>
            <person name="Albert R."/>
            <person name="Binder M."/>
            <person name="Bloem J."/>
            <person name="Labutti K."/>
            <person name="Salamov A."/>
            <person name="Andreopoulos B."/>
            <person name="Baker S.E."/>
            <person name="Barry K."/>
            <person name="Bills G."/>
            <person name="Bluhm B.H."/>
            <person name="Cannon C."/>
            <person name="Castanera R."/>
            <person name="Culley D.E."/>
            <person name="Daum C."/>
            <person name="Ezra D."/>
            <person name="Gonzalez J.B."/>
            <person name="Henrissat B."/>
            <person name="Kuo A."/>
            <person name="Liang C."/>
            <person name="Lipzen A."/>
            <person name="Lutzoni F."/>
            <person name="Magnuson J."/>
            <person name="Mondo S."/>
            <person name="Nolan M."/>
            <person name="Ohm R."/>
            <person name="Pangilinan J."/>
            <person name="Park H.-J."/>
            <person name="Ramirez L."/>
            <person name="Alfaro M."/>
            <person name="Sun H."/>
            <person name="Tritt A."/>
            <person name="Yoshinaga Y."/>
            <person name="Zwiers L.-H."/>
            <person name="Turgeon B.G."/>
            <person name="Goodwin S.B."/>
            <person name="Spatafora J.W."/>
            <person name="Crous P.W."/>
            <person name="Grigoriev I.V."/>
        </authorList>
    </citation>
    <scope>NUCLEOTIDE SEQUENCE</scope>
    <source>
        <strain evidence="1">CBS 394.84</strain>
    </source>
</reference>
<dbReference type="Proteomes" id="UP000800039">
    <property type="component" value="Unassembled WGS sequence"/>
</dbReference>
<evidence type="ECO:0000313" key="2">
    <source>
        <dbReference type="Proteomes" id="UP000800039"/>
    </source>
</evidence>
<organism evidence="1 2">
    <name type="scientific">Cucurbitaria berberidis CBS 394.84</name>
    <dbReference type="NCBI Taxonomy" id="1168544"/>
    <lineage>
        <taxon>Eukaryota</taxon>
        <taxon>Fungi</taxon>
        <taxon>Dikarya</taxon>
        <taxon>Ascomycota</taxon>
        <taxon>Pezizomycotina</taxon>
        <taxon>Dothideomycetes</taxon>
        <taxon>Pleosporomycetidae</taxon>
        <taxon>Pleosporales</taxon>
        <taxon>Pleosporineae</taxon>
        <taxon>Cucurbitariaceae</taxon>
        <taxon>Cucurbitaria</taxon>
    </lineage>
</organism>
<dbReference type="PANTHER" id="PTHR42085:SF2">
    <property type="entry name" value="F-BOX DOMAIN-CONTAINING PROTEIN"/>
    <property type="match status" value="1"/>
</dbReference>
<gene>
    <name evidence="1" type="ORF">K460DRAFT_401273</name>
</gene>
<sequence length="251" mass="28612">MEVATTSSDQNPFRFLDLPKELRLMVYEHLVTPRHYEVQMRYKDRLYCSAILLIPDRSPPIHAVCRSIYGEASDFLRNLTLTHAVPRIIAEVDSKSALNRLPELMIRILKISQRARTVGGISARGVQYIWNSHDSQQFSGDKVPSFRKQDFKTLACFANLTAQYIDHVFMPWEPQGVQVALHGKAVSSSNIQEFLSILDGWVYSRGLDALGQAITVYEAHRESGGTQVEEDMSSEDYGGVIDKKTWEKDWM</sequence>